<comment type="caution">
    <text evidence="1">The sequence shown here is derived from an EMBL/GenBank/DDBJ whole genome shotgun (WGS) entry which is preliminary data.</text>
</comment>
<proteinExistence type="predicted"/>
<evidence type="ECO:0000313" key="1">
    <source>
        <dbReference type="EMBL" id="CAF9942125.1"/>
    </source>
</evidence>
<accession>A0A8H3PJX9</accession>
<dbReference type="AlphaFoldDB" id="A0A8H3PJX9"/>
<protein>
    <submittedName>
        <fullName evidence="1">Uncharacterized protein</fullName>
    </submittedName>
</protein>
<keyword evidence="2" id="KW-1185">Reference proteome</keyword>
<organism evidence="1 2">
    <name type="scientific">Alectoria fallacina</name>
    <dbReference type="NCBI Taxonomy" id="1903189"/>
    <lineage>
        <taxon>Eukaryota</taxon>
        <taxon>Fungi</taxon>
        <taxon>Dikarya</taxon>
        <taxon>Ascomycota</taxon>
        <taxon>Pezizomycotina</taxon>
        <taxon>Lecanoromycetes</taxon>
        <taxon>OSLEUM clade</taxon>
        <taxon>Lecanoromycetidae</taxon>
        <taxon>Lecanorales</taxon>
        <taxon>Lecanorineae</taxon>
        <taxon>Parmeliaceae</taxon>
        <taxon>Alectoria</taxon>
    </lineage>
</organism>
<name>A0A8H3PJX9_9LECA</name>
<reference evidence="1" key="1">
    <citation type="submission" date="2021-03" db="EMBL/GenBank/DDBJ databases">
        <authorList>
            <person name="Tagirdzhanova G."/>
        </authorList>
    </citation>
    <scope>NUCLEOTIDE SEQUENCE</scope>
</reference>
<sequence length="208" mass="22049">MATFEAELLYARYLASVPDVLMKAATGSATNDGHTPGSGLASPNGYTRNAGVVSRTNSELSPYVRATFAAGFVRWQPLMLFGPAITNMQIHFRQGHSLAATNGFTAFPSPGIPRNAAATSKAPMSEAWASQISDGDVPASILANHLDAVGLEAWHLQWAALCLRILILETSSERQGKVERDGEAVILSFSIKAGLLTSICFSSSSFTS</sequence>
<dbReference type="EMBL" id="CAJPDR010000721">
    <property type="protein sequence ID" value="CAF9942125.1"/>
    <property type="molecule type" value="Genomic_DNA"/>
</dbReference>
<evidence type="ECO:0000313" key="2">
    <source>
        <dbReference type="Proteomes" id="UP000664203"/>
    </source>
</evidence>
<dbReference type="Proteomes" id="UP000664203">
    <property type="component" value="Unassembled WGS sequence"/>
</dbReference>
<gene>
    <name evidence="1" type="ORF">ALECFALPRED_009535</name>
</gene>